<dbReference type="Pfam" id="PF23598">
    <property type="entry name" value="LRR_14"/>
    <property type="match status" value="1"/>
</dbReference>
<dbReference type="Pfam" id="PF00931">
    <property type="entry name" value="NB-ARC"/>
    <property type="match status" value="1"/>
</dbReference>
<evidence type="ECO:0000256" key="1">
    <source>
        <dbReference type="ARBA" id="ARBA00022737"/>
    </source>
</evidence>
<keyword evidence="3" id="KW-0611">Plant defense</keyword>
<proteinExistence type="predicted"/>
<dbReference type="Gene3D" id="3.80.10.10">
    <property type="entry name" value="Ribonuclease Inhibitor"/>
    <property type="match status" value="2"/>
</dbReference>
<evidence type="ECO:0000259" key="7">
    <source>
        <dbReference type="Pfam" id="PF23559"/>
    </source>
</evidence>
<dbReference type="InterPro" id="IPR032675">
    <property type="entry name" value="LRR_dom_sf"/>
</dbReference>
<dbReference type="GO" id="GO:0005524">
    <property type="term" value="F:ATP binding"/>
    <property type="evidence" value="ECO:0007669"/>
    <property type="project" value="UniProtKB-KW"/>
</dbReference>
<protein>
    <recommendedName>
        <fullName evidence="11">NB-ARC domain-containing protein</fullName>
    </recommendedName>
</protein>
<dbReference type="GO" id="GO:0043531">
    <property type="term" value="F:ADP binding"/>
    <property type="evidence" value="ECO:0007669"/>
    <property type="project" value="InterPro"/>
</dbReference>
<evidence type="ECO:0000313" key="10">
    <source>
        <dbReference type="Proteomes" id="UP000323597"/>
    </source>
</evidence>
<keyword evidence="2" id="KW-0547">Nucleotide-binding</keyword>
<dbReference type="SUPFAM" id="SSF52540">
    <property type="entry name" value="P-loop containing nucleoside triphosphate hydrolases"/>
    <property type="match status" value="1"/>
</dbReference>
<dbReference type="Pfam" id="PF23559">
    <property type="entry name" value="WHD_DRP"/>
    <property type="match status" value="1"/>
</dbReference>
<evidence type="ECO:0000256" key="4">
    <source>
        <dbReference type="ARBA" id="ARBA00022840"/>
    </source>
</evidence>
<feature type="domain" description="Disease resistance protein winged helix" evidence="7">
    <location>
        <begin position="386"/>
        <end position="444"/>
    </location>
</feature>
<sequence>CYIDDLKTTVSTIKAVLLDAKEKSVTNNLVKIWLEKLKDVLYDADDLLDDFSTEALRKDLMGGKKLMKEVHLFFSSSNQFAYGLKIGQKIKAIKARLASIESKANTYGFMVRDSPVETSFETTKRQQTHSFVPKDKIIGRDDDKTALRKLVLEFESEENVYIIPIVGFGGLGKKTALAQFVYNDKMVRDHFELKMWVCVSYVFDAPKKNLEMDQLQDQLREKIGGKKYLLVLDDIWNEDWEEWVSLEELLIDGAKGSKIIVTTRSFKVAKITSKGQPHVLKGLSGDDAWSLFREIAFEQRSMDSTDLAFVQIGKRILERCGGVPLVIRKIASTLYCKKTEKEWRSFKDNELVRIIFQNESKILPTLKLSYDHLPSHLKHCFAFCRLYPKDYEIHVQTLVQIWIDIGFGYFKDLVEKSFFQEVVGERYVGEGLKCKMHDLMHDLAVSIAGAESSIVDSNNITSEVGEKCRHISINASLIPQFRGKKLRTLLRSSNKGVQNFHHETWDFIISNCRRLRVLELYNLNLEMIPCLIHKLKYLRYLDLSRNRRIKTLRESICEIQNLQVLKLDFCSGLKELPKNIEKWGNLTHLGCKNCGLTHMPRGIGKLSSLETLSLFVVDKDGSHGGADLSELSGLNNLRGELIIRNLGFVKNAREQFKAANLKEKQHLRSLVLQWHRAAADDDEKSLEDLQPHPNLEELRIVGWRGDANFPNWVSFLTNLVKIEIKGGKLSIIDLTKVEYMDDTSPKGSQGEPQSFFPSLKFLWLQNCPKMKSWWRTTKPIDDDSNEDDTRVMGTSTMAFRRLSTLWIVNCPLYPSLEELKLVNTSSRPFKQTIKMNINAKTPSTSTSSLPLSNLKSFTGLKKLRIENWKEVDLEGMKGEYLKNLQSLSLANFPNLTSLPEWIQDLKNLRWLSLINFPKLTSLPDEMRCLTNLRKLNTYVPQLEERYQKDIGADWYKIAHIPSVTHWREFL</sequence>
<dbReference type="Gene3D" id="3.40.50.300">
    <property type="entry name" value="P-loop containing nucleotide triphosphate hydrolases"/>
    <property type="match status" value="1"/>
</dbReference>
<dbReference type="InterPro" id="IPR027417">
    <property type="entry name" value="P-loop_NTPase"/>
</dbReference>
<dbReference type="Gene3D" id="1.10.8.430">
    <property type="entry name" value="Helical domain of apoptotic protease-activating factors"/>
    <property type="match status" value="1"/>
</dbReference>
<evidence type="ECO:0000259" key="6">
    <source>
        <dbReference type="Pfam" id="PF18052"/>
    </source>
</evidence>
<dbReference type="Pfam" id="PF18052">
    <property type="entry name" value="Rx_N"/>
    <property type="match status" value="1"/>
</dbReference>
<dbReference type="EMBL" id="CM017646">
    <property type="protein sequence ID" value="TYJ12537.1"/>
    <property type="molecule type" value="Genomic_DNA"/>
</dbReference>
<dbReference type="PRINTS" id="PR00364">
    <property type="entry name" value="DISEASERSIST"/>
</dbReference>
<organism evidence="9 10">
    <name type="scientific">Gossypium mustelinum</name>
    <name type="common">Cotton</name>
    <name type="synonym">Gossypium caicoense</name>
    <dbReference type="NCBI Taxonomy" id="34275"/>
    <lineage>
        <taxon>Eukaryota</taxon>
        <taxon>Viridiplantae</taxon>
        <taxon>Streptophyta</taxon>
        <taxon>Embryophyta</taxon>
        <taxon>Tracheophyta</taxon>
        <taxon>Spermatophyta</taxon>
        <taxon>Magnoliopsida</taxon>
        <taxon>eudicotyledons</taxon>
        <taxon>Gunneridae</taxon>
        <taxon>Pentapetalae</taxon>
        <taxon>rosids</taxon>
        <taxon>malvids</taxon>
        <taxon>Malvales</taxon>
        <taxon>Malvaceae</taxon>
        <taxon>Malvoideae</taxon>
        <taxon>Gossypium</taxon>
    </lineage>
</organism>
<feature type="domain" description="NB-ARC" evidence="5">
    <location>
        <begin position="149"/>
        <end position="300"/>
    </location>
</feature>
<dbReference type="InterPro" id="IPR036388">
    <property type="entry name" value="WH-like_DNA-bd_sf"/>
</dbReference>
<dbReference type="Proteomes" id="UP000323597">
    <property type="component" value="Chromosome A11"/>
</dbReference>
<dbReference type="PANTHER" id="PTHR36766:SF40">
    <property type="entry name" value="DISEASE RESISTANCE PROTEIN RGA3"/>
    <property type="match status" value="1"/>
</dbReference>
<reference evidence="9 10" key="1">
    <citation type="submission" date="2019-07" db="EMBL/GenBank/DDBJ databases">
        <title>WGS assembly of Gossypium mustelinum.</title>
        <authorList>
            <person name="Chen Z.J."/>
            <person name="Sreedasyam A."/>
            <person name="Ando A."/>
            <person name="Song Q."/>
            <person name="De L."/>
            <person name="Hulse-Kemp A."/>
            <person name="Ding M."/>
            <person name="Ye W."/>
            <person name="Kirkbride R."/>
            <person name="Jenkins J."/>
            <person name="Plott C."/>
            <person name="Lovell J."/>
            <person name="Lin Y.-M."/>
            <person name="Vaughn R."/>
            <person name="Liu B."/>
            <person name="Li W."/>
            <person name="Simpson S."/>
            <person name="Scheffler B."/>
            <person name="Saski C."/>
            <person name="Grover C."/>
            <person name="Hu G."/>
            <person name="Conover J."/>
            <person name="Carlson J."/>
            <person name="Shu S."/>
            <person name="Boston L."/>
            <person name="Williams M."/>
            <person name="Peterson D."/>
            <person name="Mcgee K."/>
            <person name="Jones D."/>
            <person name="Wendel J."/>
            <person name="Stelly D."/>
            <person name="Grimwood J."/>
            <person name="Schmutz J."/>
        </authorList>
    </citation>
    <scope>NUCLEOTIDE SEQUENCE [LARGE SCALE GENOMIC DNA]</scope>
    <source>
        <strain evidence="9">1408120.09</strain>
    </source>
</reference>
<evidence type="ECO:0000256" key="3">
    <source>
        <dbReference type="ARBA" id="ARBA00022821"/>
    </source>
</evidence>
<dbReference type="Gene3D" id="1.20.5.4130">
    <property type="match status" value="1"/>
</dbReference>
<feature type="domain" description="Disease resistance N-terminal" evidence="6">
    <location>
        <begin position="3"/>
        <end position="64"/>
    </location>
</feature>
<name>A0A5D2XET1_GOSMU</name>
<evidence type="ECO:0000313" key="9">
    <source>
        <dbReference type="EMBL" id="TYJ12537.1"/>
    </source>
</evidence>
<keyword evidence="10" id="KW-1185">Reference proteome</keyword>
<keyword evidence="4" id="KW-0067">ATP-binding</keyword>
<dbReference type="InterPro" id="IPR055414">
    <property type="entry name" value="LRR_R13L4/SHOC2-like"/>
</dbReference>
<dbReference type="AlphaFoldDB" id="A0A5D2XET1"/>
<dbReference type="InterPro" id="IPR002182">
    <property type="entry name" value="NB-ARC"/>
</dbReference>
<evidence type="ECO:0000256" key="2">
    <source>
        <dbReference type="ARBA" id="ARBA00022741"/>
    </source>
</evidence>
<dbReference type="GO" id="GO:0006952">
    <property type="term" value="P:defense response"/>
    <property type="evidence" value="ECO:0007669"/>
    <property type="project" value="UniProtKB-KW"/>
</dbReference>
<dbReference type="GO" id="GO:0051707">
    <property type="term" value="P:response to other organism"/>
    <property type="evidence" value="ECO:0007669"/>
    <property type="project" value="UniProtKB-ARBA"/>
</dbReference>
<gene>
    <name evidence="9" type="ORF">E1A91_A11G358700v1</name>
</gene>
<feature type="non-terminal residue" evidence="9">
    <location>
        <position position="1"/>
    </location>
</feature>
<accession>A0A5D2XET1</accession>
<dbReference type="InterPro" id="IPR042197">
    <property type="entry name" value="Apaf_helical"/>
</dbReference>
<evidence type="ECO:0000259" key="5">
    <source>
        <dbReference type="Pfam" id="PF00931"/>
    </source>
</evidence>
<evidence type="ECO:0008006" key="11">
    <source>
        <dbReference type="Google" id="ProtNLM"/>
    </source>
</evidence>
<keyword evidence="1" id="KW-0677">Repeat</keyword>
<dbReference type="Gene3D" id="1.10.10.10">
    <property type="entry name" value="Winged helix-like DNA-binding domain superfamily/Winged helix DNA-binding domain"/>
    <property type="match status" value="1"/>
</dbReference>
<dbReference type="PANTHER" id="PTHR36766">
    <property type="entry name" value="PLANT BROAD-SPECTRUM MILDEW RESISTANCE PROTEIN RPW8"/>
    <property type="match status" value="1"/>
</dbReference>
<dbReference type="InterPro" id="IPR041118">
    <property type="entry name" value="Rx_N"/>
</dbReference>
<dbReference type="SUPFAM" id="SSF52047">
    <property type="entry name" value="RNI-like"/>
    <property type="match status" value="2"/>
</dbReference>
<feature type="domain" description="Disease resistance R13L4/SHOC-2-like LRR" evidence="8">
    <location>
        <begin position="509"/>
        <end position="730"/>
    </location>
</feature>
<evidence type="ECO:0000259" key="8">
    <source>
        <dbReference type="Pfam" id="PF23598"/>
    </source>
</evidence>
<dbReference type="InterPro" id="IPR058922">
    <property type="entry name" value="WHD_DRP"/>
</dbReference>